<dbReference type="GO" id="GO:0032153">
    <property type="term" value="C:cell division site"/>
    <property type="evidence" value="ECO:0007669"/>
    <property type="project" value="TreeGrafter"/>
</dbReference>
<feature type="compositionally biased region" description="Polar residues" evidence="1">
    <location>
        <begin position="239"/>
        <end position="248"/>
    </location>
</feature>
<evidence type="ECO:0000313" key="2">
    <source>
        <dbReference type="EMBL" id="OWP00971.1"/>
    </source>
</evidence>
<reference evidence="2 3" key="1">
    <citation type="submission" date="2017-04" db="EMBL/GenBank/DDBJ databases">
        <title>Draft genome sequence of Marssonina coronaria NL1: causal agent of apple blotch.</title>
        <authorList>
            <person name="Cheng Q."/>
        </authorList>
    </citation>
    <scope>NUCLEOTIDE SEQUENCE [LARGE SCALE GENOMIC DNA]</scope>
    <source>
        <strain evidence="2 3">NL1</strain>
    </source>
</reference>
<dbReference type="PANTHER" id="PTHR43628:SF11">
    <property type="entry name" value="PROTEIN DSF2"/>
    <property type="match status" value="1"/>
</dbReference>
<proteinExistence type="predicted"/>
<feature type="region of interest" description="Disordered" evidence="1">
    <location>
        <begin position="441"/>
        <end position="528"/>
    </location>
</feature>
<dbReference type="InterPro" id="IPR052945">
    <property type="entry name" value="Mitotic_Regulator"/>
</dbReference>
<feature type="compositionally biased region" description="Polar residues" evidence="1">
    <location>
        <begin position="187"/>
        <end position="197"/>
    </location>
</feature>
<evidence type="ECO:0008006" key="4">
    <source>
        <dbReference type="Google" id="ProtNLM"/>
    </source>
</evidence>
<sequence>MASRPNFIDIRSRSHEPFGAAMQSPSLSSLPSPRLHIAGEVPPELSPLDAFAAQSRLLARQLEQETVGGRRASRLPPLTIANSLSQGRPGYLRSASADGTTPMTPASPPSGQKTEVETPGFRPVSIHPTLGGEAPQDFGVPPMPSLRALSTPDEEDFRGRRPPSAAGSMGGFGARTEQSPPPLEAEQPTSQRGTSPSPARHRPSADSMRQRGPNPRRGHDGTLGIGGYDSRALAPPRSLFTQRTPSLRSMSNDSSDEDSNGLNHSTGMSPQRKTSTGSGFSTSPMLPLAPFTRSPSISSELSAGSTRLPRPAFNFSRPLSRASTNGPFVDVPSRQPSSDSQPSIVFADDTAHTPVSMHSEGFADAHNDNAPAPSYVYSKFSLPRGKMLQRNSLVFQEGQSPPQISWEQPASFNNAQAIYGQAPPSPPSRPSTSSLRLERMDSYPSLDPGKPTLERSITAEPARPSIDPGWPSYDRKNTTDFGRPATSAKASNKSSGTVRTFEDPPTLRPRPKSSSAHTNKAPSPNSVTTATEFTADQHVTKAIDHHEAGALNKSTYHLRLAAKQNHPTGMLLYALACRHGWGMRPNQREGVAWLRRVADFASLEVADDEDLLKEGKAVDILEQRTRKAQFALSIYELGVSHMNGWGIEQDKALALRCFEIAGSWGDADALAEAGFCYAQGMGCKKDLKKSARFYRQAEAKGISMVGNSWIYKPKYNDDDTSERQGRSPNENNGNDKKARNKSRTRTIFGRKS</sequence>
<feature type="region of interest" description="Disordered" evidence="1">
    <location>
        <begin position="715"/>
        <end position="752"/>
    </location>
</feature>
<evidence type="ECO:0000313" key="3">
    <source>
        <dbReference type="Proteomes" id="UP000242519"/>
    </source>
</evidence>
<dbReference type="STRING" id="503106.A0A218YYV2"/>
<dbReference type="Proteomes" id="UP000242519">
    <property type="component" value="Unassembled WGS sequence"/>
</dbReference>
<dbReference type="Gene3D" id="1.25.40.10">
    <property type="entry name" value="Tetratricopeptide repeat domain"/>
    <property type="match status" value="1"/>
</dbReference>
<dbReference type="Pfam" id="PF08238">
    <property type="entry name" value="Sel1"/>
    <property type="match status" value="3"/>
</dbReference>
<dbReference type="GO" id="GO:0010972">
    <property type="term" value="P:negative regulation of G2/M transition of mitotic cell cycle"/>
    <property type="evidence" value="ECO:0007669"/>
    <property type="project" value="TreeGrafter"/>
</dbReference>
<evidence type="ECO:0000256" key="1">
    <source>
        <dbReference type="SAM" id="MobiDB-lite"/>
    </source>
</evidence>
<feature type="compositionally biased region" description="Polar residues" evidence="1">
    <location>
        <begin position="488"/>
        <end position="498"/>
    </location>
</feature>
<feature type="compositionally biased region" description="Polar residues" evidence="1">
    <location>
        <begin position="512"/>
        <end position="528"/>
    </location>
</feature>
<feature type="compositionally biased region" description="Polar residues" evidence="1">
    <location>
        <begin position="264"/>
        <end position="284"/>
    </location>
</feature>
<feature type="compositionally biased region" description="Polar residues" evidence="1">
    <location>
        <begin position="293"/>
        <end position="305"/>
    </location>
</feature>
<feature type="compositionally biased region" description="Low complexity" evidence="1">
    <location>
        <begin position="24"/>
        <end position="35"/>
    </location>
</feature>
<organism evidence="2 3">
    <name type="scientific">Diplocarpon coronariae</name>
    <dbReference type="NCBI Taxonomy" id="2795749"/>
    <lineage>
        <taxon>Eukaryota</taxon>
        <taxon>Fungi</taxon>
        <taxon>Dikarya</taxon>
        <taxon>Ascomycota</taxon>
        <taxon>Pezizomycotina</taxon>
        <taxon>Leotiomycetes</taxon>
        <taxon>Helotiales</taxon>
        <taxon>Drepanopezizaceae</taxon>
        <taxon>Diplocarpon</taxon>
    </lineage>
</organism>
<dbReference type="AlphaFoldDB" id="A0A218YYV2"/>
<dbReference type="InParanoid" id="A0A218YYV2"/>
<feature type="region of interest" description="Disordered" evidence="1">
    <location>
        <begin position="1"/>
        <end position="41"/>
    </location>
</feature>
<feature type="region of interest" description="Disordered" evidence="1">
    <location>
        <begin position="65"/>
        <end position="343"/>
    </location>
</feature>
<dbReference type="PANTHER" id="PTHR43628">
    <property type="entry name" value="ACTIVATOR OF C KINASE PROTEIN 1-RELATED"/>
    <property type="match status" value="1"/>
</dbReference>
<dbReference type="SUPFAM" id="SSF81901">
    <property type="entry name" value="HCP-like"/>
    <property type="match status" value="1"/>
</dbReference>
<keyword evidence="3" id="KW-1185">Reference proteome</keyword>
<dbReference type="OrthoDB" id="2384430at2759"/>
<feature type="region of interest" description="Disordered" evidence="1">
    <location>
        <begin position="417"/>
        <end position="436"/>
    </location>
</feature>
<comment type="caution">
    <text evidence="2">The sequence shown here is derived from an EMBL/GenBank/DDBJ whole genome shotgun (WGS) entry which is preliminary data.</text>
</comment>
<feature type="compositionally biased region" description="Basic and acidic residues" evidence="1">
    <location>
        <begin position="715"/>
        <end position="725"/>
    </location>
</feature>
<gene>
    <name evidence="2" type="ORF">B2J93_267</name>
</gene>
<accession>A0A218YYV2</accession>
<dbReference type="SMART" id="SM00671">
    <property type="entry name" value="SEL1"/>
    <property type="match status" value="3"/>
</dbReference>
<feature type="compositionally biased region" description="Basic residues" evidence="1">
    <location>
        <begin position="738"/>
        <end position="752"/>
    </location>
</feature>
<feature type="compositionally biased region" description="Low complexity" evidence="1">
    <location>
        <begin position="329"/>
        <end position="343"/>
    </location>
</feature>
<dbReference type="InterPro" id="IPR011990">
    <property type="entry name" value="TPR-like_helical_dom_sf"/>
</dbReference>
<dbReference type="InterPro" id="IPR006597">
    <property type="entry name" value="Sel1-like"/>
</dbReference>
<protein>
    <recommendedName>
        <fullName evidence="4">Cell cycle inhibitor Nif1</fullName>
    </recommendedName>
</protein>
<feature type="compositionally biased region" description="Polar residues" evidence="1">
    <location>
        <begin position="97"/>
        <end position="113"/>
    </location>
</feature>
<dbReference type="EMBL" id="MZNU01000298">
    <property type="protein sequence ID" value="OWP00971.1"/>
    <property type="molecule type" value="Genomic_DNA"/>
</dbReference>
<name>A0A218YYV2_9HELO</name>